<feature type="region of interest" description="Disordered" evidence="8">
    <location>
        <begin position="563"/>
        <end position="608"/>
    </location>
</feature>
<dbReference type="Gene3D" id="2.60.120.10">
    <property type="entry name" value="Jelly Rolls"/>
    <property type="match status" value="2"/>
</dbReference>
<dbReference type="SUPFAM" id="SSF51206">
    <property type="entry name" value="cAMP-binding domain-like"/>
    <property type="match status" value="2"/>
</dbReference>
<dbReference type="InterPro" id="IPR000595">
    <property type="entry name" value="cNMP-bd_dom"/>
</dbReference>
<dbReference type="InterPro" id="IPR018490">
    <property type="entry name" value="cNMP-bd_dom_sf"/>
</dbReference>
<feature type="region of interest" description="Disordered" evidence="8">
    <location>
        <begin position="287"/>
        <end position="327"/>
    </location>
</feature>
<evidence type="ECO:0000256" key="1">
    <source>
        <dbReference type="ARBA" id="ARBA00004514"/>
    </source>
</evidence>
<keyword evidence="5" id="KW-0114">cAMP</keyword>
<dbReference type="PANTHER" id="PTHR23011:SF43">
    <property type="entry name" value="CYCLIC NUCLEOTIDE-BINDING DOMAIN-CONTAINING PROTEIN 2"/>
    <property type="match status" value="1"/>
</dbReference>
<dbReference type="PROSITE" id="PS50042">
    <property type="entry name" value="CNMP_BINDING_3"/>
    <property type="match status" value="2"/>
</dbReference>
<feature type="compositionally biased region" description="Low complexity" evidence="8">
    <location>
        <begin position="923"/>
        <end position="941"/>
    </location>
</feature>
<comment type="subcellular location">
    <subcellularLocation>
        <location evidence="1">Cytoplasm</location>
        <location evidence="1">Cytosol</location>
    </subcellularLocation>
</comment>
<comment type="function">
    <text evidence="6">Essential for male fertility. Plays an important role in spermatogenesis and regulates sperm motility by controlling the development of the flagellar bending of sperm.</text>
</comment>
<evidence type="ECO:0000256" key="8">
    <source>
        <dbReference type="SAM" id="MobiDB-lite"/>
    </source>
</evidence>
<keyword evidence="2" id="KW-0963">Cytoplasm</keyword>
<evidence type="ECO:0000256" key="5">
    <source>
        <dbReference type="ARBA" id="ARBA00023149"/>
    </source>
</evidence>
<reference evidence="10 11" key="1">
    <citation type="submission" date="2024-09" db="EMBL/GenBank/DDBJ databases">
        <title>A chromosome-level genome assembly of Gray's grenadier anchovy, Coilia grayii.</title>
        <authorList>
            <person name="Fu Z."/>
        </authorList>
    </citation>
    <scope>NUCLEOTIDE SEQUENCE [LARGE SCALE GENOMIC DNA]</scope>
    <source>
        <strain evidence="10">G4</strain>
        <tissue evidence="10">Muscle</tissue>
    </source>
</reference>
<dbReference type="GO" id="GO:0005829">
    <property type="term" value="C:cytosol"/>
    <property type="evidence" value="ECO:0007669"/>
    <property type="project" value="UniProtKB-SubCell"/>
</dbReference>
<dbReference type="InterPro" id="IPR014710">
    <property type="entry name" value="RmlC-like_jellyroll"/>
</dbReference>
<keyword evidence="4" id="KW-0547">Nucleotide-binding</keyword>
<dbReference type="Pfam" id="PF00027">
    <property type="entry name" value="cNMP_binding"/>
    <property type="match status" value="1"/>
</dbReference>
<evidence type="ECO:0000259" key="9">
    <source>
        <dbReference type="PROSITE" id="PS50042"/>
    </source>
</evidence>
<keyword evidence="3" id="KW-0116">cAMP-binding</keyword>
<dbReference type="InterPro" id="IPR018488">
    <property type="entry name" value="cNMP-bd_CS"/>
</dbReference>
<name>A0ABD1JL35_9TELE</name>
<dbReference type="FunFam" id="2.60.120.10:FF:000083">
    <property type="entry name" value="Cyclic nucleotide binding domain containing 2"/>
    <property type="match status" value="1"/>
</dbReference>
<protein>
    <recommendedName>
        <fullName evidence="7">Cyclic nucleotide-binding domain-containing protein 2</fullName>
    </recommendedName>
</protein>
<feature type="region of interest" description="Disordered" evidence="8">
    <location>
        <begin position="921"/>
        <end position="947"/>
    </location>
</feature>
<organism evidence="10 11">
    <name type="scientific">Coilia grayii</name>
    <name type="common">Gray's grenadier anchovy</name>
    <dbReference type="NCBI Taxonomy" id="363190"/>
    <lineage>
        <taxon>Eukaryota</taxon>
        <taxon>Metazoa</taxon>
        <taxon>Chordata</taxon>
        <taxon>Craniata</taxon>
        <taxon>Vertebrata</taxon>
        <taxon>Euteleostomi</taxon>
        <taxon>Actinopterygii</taxon>
        <taxon>Neopterygii</taxon>
        <taxon>Teleostei</taxon>
        <taxon>Clupei</taxon>
        <taxon>Clupeiformes</taxon>
        <taxon>Clupeoidei</taxon>
        <taxon>Engraulidae</taxon>
        <taxon>Coilinae</taxon>
        <taxon>Coilia</taxon>
    </lineage>
</organism>
<feature type="domain" description="Cyclic nucleotide-binding" evidence="9">
    <location>
        <begin position="720"/>
        <end position="822"/>
    </location>
</feature>
<comment type="caution">
    <text evidence="10">The sequence shown here is derived from an EMBL/GenBank/DDBJ whole genome shotgun (WGS) entry which is preliminary data.</text>
</comment>
<dbReference type="GO" id="GO:0030552">
    <property type="term" value="F:cAMP binding"/>
    <property type="evidence" value="ECO:0007669"/>
    <property type="project" value="UniProtKB-KW"/>
</dbReference>
<evidence type="ECO:0000256" key="2">
    <source>
        <dbReference type="ARBA" id="ARBA00022490"/>
    </source>
</evidence>
<dbReference type="PANTHER" id="PTHR23011">
    <property type="entry name" value="CYCLIC NUCLEOTIDE-BINDING DOMAIN CONTAINING PROTEIN"/>
    <property type="match status" value="1"/>
</dbReference>
<evidence type="ECO:0000313" key="11">
    <source>
        <dbReference type="Proteomes" id="UP001591681"/>
    </source>
</evidence>
<dbReference type="AlphaFoldDB" id="A0ABD1JL35"/>
<dbReference type="CDD" id="cd00038">
    <property type="entry name" value="CAP_ED"/>
    <property type="match status" value="1"/>
</dbReference>
<evidence type="ECO:0000256" key="4">
    <source>
        <dbReference type="ARBA" id="ARBA00022741"/>
    </source>
</evidence>
<evidence type="ECO:0000313" key="10">
    <source>
        <dbReference type="EMBL" id="KAL2087851.1"/>
    </source>
</evidence>
<feature type="domain" description="Cyclic nucleotide-binding" evidence="9">
    <location>
        <begin position="960"/>
        <end position="1008"/>
    </location>
</feature>
<keyword evidence="11" id="KW-1185">Reference proteome</keyword>
<dbReference type="PROSITE" id="PS00888">
    <property type="entry name" value="CNMP_BINDING_1"/>
    <property type="match status" value="1"/>
</dbReference>
<evidence type="ECO:0000256" key="6">
    <source>
        <dbReference type="ARBA" id="ARBA00059651"/>
    </source>
</evidence>
<gene>
    <name evidence="10" type="ORF">ACEWY4_016679</name>
</gene>
<evidence type="ECO:0000256" key="7">
    <source>
        <dbReference type="ARBA" id="ARBA00072573"/>
    </source>
</evidence>
<evidence type="ECO:0000256" key="3">
    <source>
        <dbReference type="ARBA" id="ARBA00022566"/>
    </source>
</evidence>
<sequence length="1085" mass="130241">MDQQDPVEMRSSETLCKQVECINNTVTLQNWRLTREEIKELQRLQKLESSLKRSGWPAVATNVTMEDREIMTREYEIAVLEARRDMERQENIERHEKWMKKMKRLDDVERHQLRMRDMERCEEMEIHELRMAELERIRRTERKRQKEVEWTKKMDALKERRKEEQMMKDMEEEMHNRQRMLEKELEGRMRSMEEKEKHLERERQDRQHQLEMQLKEIELKCAMERETAKRQHEERLRELEMKCKLEWETKTKELEHKLQNERSTAQKREEELMALINQEQEHVMETLRHASMEKEGRRRLDAQMEWQEMDREAREAEKEMDRERSMKEEIKKVERKVENERQRQMQREYERWREMQEQMKRMEQKIEMDREMEKNRNEERWRELHEKREKEWKKRTRELSRELQEAQQREQELLKLTEKQEMASDDDEKWTTLERKERKKYTEEERLRKVNKQKTKSLRNEGEDWLETVEQEVMEKESESLVDFQQFVDENEGQMKIKKNKREGRIQREKERQNVERPGQLDGCLGDVLRKCKEKIMMDNNTSEEAEMQTTELKDLMRRREEGLRNKGMKAKTQGRGGIEKQEELNAANLENDAGAEGEEKKDKSMRSKMKRVFHHPQGRGHGDILERFRKAVRSVMAMCRVCRIFMSHSKFSCCMQLNMLENLHPQPGTGKTLVFDLNHFKVKKNHIPLKLVEIMWRHPEHRSEQEVLLLQSLMMAMDSFRRYSPTLQLLLSRIVRYQRLERRRVVVKKGDPGHSFYFVFSGQVAVTTDTDGSSAFVDKEPILIKKGMGFGDVALIKGVKRNATIVCVEETELMVIDKEDFFANKMDVELKREFEYRFNFFRSLELVSSWPSSLIERLADHSKAEQFRYGHITVKDTNDMGNLIFIARGLCDVFRQVDLTKCKTYQRLLKQQHTAGGRMKHALQQQQSCAASQRTSAQRAPPTRVKAPPGEIVTSAWFLIDTLQQGSTFGLNEYLIPLRQRDGRSLTLVSRSVEILRVEKTCFDQLVDDETLKKLQEIQKTYPSDEDLCGVLLRHRRWEEFKQGVIMDVLTHCRRRDISAFPAYWDITTNPKSPGKTTTSGRST</sequence>
<dbReference type="Proteomes" id="UP001591681">
    <property type="component" value="Unassembled WGS sequence"/>
</dbReference>
<accession>A0ABD1JL35</accession>
<proteinExistence type="predicted"/>
<dbReference type="EMBL" id="JBHFQA010000014">
    <property type="protein sequence ID" value="KAL2087851.1"/>
    <property type="molecule type" value="Genomic_DNA"/>
</dbReference>
<dbReference type="SMART" id="SM00100">
    <property type="entry name" value="cNMP"/>
    <property type="match status" value="1"/>
</dbReference>